<reference evidence="1" key="1">
    <citation type="submission" date="2014-09" db="EMBL/GenBank/DDBJ databases">
        <title>Genome sequence of the luminous mushroom Mycena chlorophos for searching fungal bioluminescence genes.</title>
        <authorList>
            <person name="Tanaka Y."/>
            <person name="Kasuga D."/>
            <person name="Oba Y."/>
            <person name="Hase S."/>
            <person name="Sato K."/>
            <person name="Oba Y."/>
            <person name="Sakakibara Y."/>
        </authorList>
    </citation>
    <scope>NUCLEOTIDE SEQUENCE</scope>
</reference>
<sequence length="253" mass="28236">MYENDWSGLLLPNQPDRAGTFMGEGSAVAPATNEHLTMMFEAISNETRQIRAMINAFSALAPFTAPPPQMSYPTTQPIQPRVVAPNRGFASPPRDHVLSAANSHAAPPRPLLTPIAYPPASSSPVLPQEPYFCIPVVPIRLPNGNKSPRSESWRIIVQHCYEGDPSRGLPKPFKDWPAHWYQGPNHRFAVQRGERLMIGTEFVEVYNRDEGKFLAAYPEALKGHTSLYRAICKARTARNDRQVRGPRVKRTTS</sequence>
<proteinExistence type="predicted"/>
<protein>
    <submittedName>
        <fullName evidence="1">Uncharacterized protein</fullName>
    </submittedName>
</protein>
<evidence type="ECO:0000313" key="1">
    <source>
        <dbReference type="EMBL" id="GAT43535.1"/>
    </source>
</evidence>
<gene>
    <name evidence="1" type="ORF">MCHLO_01211</name>
</gene>
<accession>A0ABQ0KX54</accession>
<dbReference type="EMBL" id="DF839147">
    <property type="protein sequence ID" value="GAT43535.1"/>
    <property type="molecule type" value="Genomic_DNA"/>
</dbReference>
<name>A0ABQ0KX54_MYCCL</name>
<keyword evidence="2" id="KW-1185">Reference proteome</keyword>
<dbReference type="Proteomes" id="UP000815677">
    <property type="component" value="Unassembled WGS sequence"/>
</dbReference>
<evidence type="ECO:0000313" key="2">
    <source>
        <dbReference type="Proteomes" id="UP000815677"/>
    </source>
</evidence>
<organism evidence="1 2">
    <name type="scientific">Mycena chlorophos</name>
    <name type="common">Agaric fungus</name>
    <name type="synonym">Agaricus chlorophos</name>
    <dbReference type="NCBI Taxonomy" id="658473"/>
    <lineage>
        <taxon>Eukaryota</taxon>
        <taxon>Fungi</taxon>
        <taxon>Dikarya</taxon>
        <taxon>Basidiomycota</taxon>
        <taxon>Agaricomycotina</taxon>
        <taxon>Agaricomycetes</taxon>
        <taxon>Agaricomycetidae</taxon>
        <taxon>Agaricales</taxon>
        <taxon>Marasmiineae</taxon>
        <taxon>Mycenaceae</taxon>
        <taxon>Mycena</taxon>
    </lineage>
</organism>